<dbReference type="AlphaFoldDB" id="A0AAN8C7R8"/>
<name>A0AAN8C7R8_CHAGU</name>
<evidence type="ECO:0000313" key="3">
    <source>
        <dbReference type="Proteomes" id="UP001331515"/>
    </source>
</evidence>
<organism evidence="2 3">
    <name type="scientific">Champsocephalus gunnari</name>
    <name type="common">Mackerel icefish</name>
    <dbReference type="NCBI Taxonomy" id="52237"/>
    <lineage>
        <taxon>Eukaryota</taxon>
        <taxon>Metazoa</taxon>
        <taxon>Chordata</taxon>
        <taxon>Craniata</taxon>
        <taxon>Vertebrata</taxon>
        <taxon>Euteleostomi</taxon>
        <taxon>Actinopterygii</taxon>
        <taxon>Neopterygii</taxon>
        <taxon>Teleostei</taxon>
        <taxon>Neoteleostei</taxon>
        <taxon>Acanthomorphata</taxon>
        <taxon>Eupercaria</taxon>
        <taxon>Perciformes</taxon>
        <taxon>Notothenioidei</taxon>
        <taxon>Channichthyidae</taxon>
        <taxon>Champsocephalus</taxon>
    </lineage>
</organism>
<dbReference type="EMBL" id="JAURVH010001533">
    <property type="protein sequence ID" value="KAK5898527.1"/>
    <property type="molecule type" value="Genomic_DNA"/>
</dbReference>
<accession>A0AAN8C7R8</accession>
<proteinExistence type="predicted"/>
<feature type="region of interest" description="Disordered" evidence="1">
    <location>
        <begin position="12"/>
        <end position="35"/>
    </location>
</feature>
<evidence type="ECO:0000313" key="2">
    <source>
        <dbReference type="EMBL" id="KAK5898527.1"/>
    </source>
</evidence>
<keyword evidence="3" id="KW-1185">Reference proteome</keyword>
<sequence length="142" mass="15857">MFALPRVFKKLKLDDSPNPELGSGFGEGSGNELDLDVTPSQISALAVNDLPENTANESGPNRDVLPLRTKQMEEMEGETFSGNGMTEMETHHDSLLRFQEEREEEEEDIFHAQHLLPFSPKASMRAAALRRPIGVNETFIET</sequence>
<comment type="caution">
    <text evidence="2">The sequence shown here is derived from an EMBL/GenBank/DDBJ whole genome shotgun (WGS) entry which is preliminary data.</text>
</comment>
<evidence type="ECO:0000256" key="1">
    <source>
        <dbReference type="SAM" id="MobiDB-lite"/>
    </source>
</evidence>
<gene>
    <name evidence="2" type="ORF">CgunFtcFv8_015934</name>
</gene>
<reference evidence="2 3" key="1">
    <citation type="journal article" date="2023" name="Mol. Biol. Evol.">
        <title>Genomics of Secondarily Temperate Adaptation in the Only Non-Antarctic Icefish.</title>
        <authorList>
            <person name="Rivera-Colon A.G."/>
            <person name="Rayamajhi N."/>
            <person name="Minhas B.F."/>
            <person name="Madrigal G."/>
            <person name="Bilyk K.T."/>
            <person name="Yoon V."/>
            <person name="Hune M."/>
            <person name="Gregory S."/>
            <person name="Cheng C.H.C."/>
            <person name="Catchen J.M."/>
        </authorList>
    </citation>
    <scope>NUCLEOTIDE SEQUENCE [LARGE SCALE GENOMIC DNA]</scope>
    <source>
        <tissue evidence="2">White muscle</tissue>
    </source>
</reference>
<dbReference type="Proteomes" id="UP001331515">
    <property type="component" value="Unassembled WGS sequence"/>
</dbReference>
<protein>
    <submittedName>
        <fullName evidence="2">Uncharacterized protein</fullName>
    </submittedName>
</protein>